<dbReference type="AlphaFoldDB" id="A0A9P6DG26"/>
<evidence type="ECO:0008006" key="4">
    <source>
        <dbReference type="Google" id="ProtNLM"/>
    </source>
</evidence>
<evidence type="ECO:0000313" key="3">
    <source>
        <dbReference type="Proteomes" id="UP000886523"/>
    </source>
</evidence>
<dbReference type="Proteomes" id="UP000886523">
    <property type="component" value="Unassembled WGS sequence"/>
</dbReference>
<dbReference type="SUPFAM" id="SSF56112">
    <property type="entry name" value="Protein kinase-like (PK-like)"/>
    <property type="match status" value="1"/>
</dbReference>
<name>A0A9P6DG26_9AGAM</name>
<comment type="caution">
    <text evidence="2">The sequence shown here is derived from an EMBL/GenBank/DDBJ whole genome shotgun (WGS) entry which is preliminary data.</text>
</comment>
<keyword evidence="1" id="KW-0175">Coiled coil</keyword>
<reference evidence="2" key="1">
    <citation type="journal article" date="2020" name="Nat. Commun.">
        <title>Large-scale genome sequencing of mycorrhizal fungi provides insights into the early evolution of symbiotic traits.</title>
        <authorList>
            <person name="Miyauchi S."/>
            <person name="Kiss E."/>
            <person name="Kuo A."/>
            <person name="Drula E."/>
            <person name="Kohler A."/>
            <person name="Sanchez-Garcia M."/>
            <person name="Morin E."/>
            <person name="Andreopoulos B."/>
            <person name="Barry K.W."/>
            <person name="Bonito G."/>
            <person name="Buee M."/>
            <person name="Carver A."/>
            <person name="Chen C."/>
            <person name="Cichocki N."/>
            <person name="Clum A."/>
            <person name="Culley D."/>
            <person name="Crous P.W."/>
            <person name="Fauchery L."/>
            <person name="Girlanda M."/>
            <person name="Hayes R.D."/>
            <person name="Keri Z."/>
            <person name="LaButti K."/>
            <person name="Lipzen A."/>
            <person name="Lombard V."/>
            <person name="Magnuson J."/>
            <person name="Maillard F."/>
            <person name="Murat C."/>
            <person name="Nolan M."/>
            <person name="Ohm R.A."/>
            <person name="Pangilinan J."/>
            <person name="Pereira M.F."/>
            <person name="Perotto S."/>
            <person name="Peter M."/>
            <person name="Pfister S."/>
            <person name="Riley R."/>
            <person name="Sitrit Y."/>
            <person name="Stielow J.B."/>
            <person name="Szollosi G."/>
            <person name="Zifcakova L."/>
            <person name="Stursova M."/>
            <person name="Spatafora J.W."/>
            <person name="Tedersoo L."/>
            <person name="Vaario L.M."/>
            <person name="Yamada A."/>
            <person name="Yan M."/>
            <person name="Wang P."/>
            <person name="Xu J."/>
            <person name="Bruns T."/>
            <person name="Baldrian P."/>
            <person name="Vilgalys R."/>
            <person name="Dunand C."/>
            <person name="Henrissat B."/>
            <person name="Grigoriev I.V."/>
            <person name="Hibbett D."/>
            <person name="Nagy L.G."/>
            <person name="Martin F.M."/>
        </authorList>
    </citation>
    <scope>NUCLEOTIDE SEQUENCE</scope>
    <source>
        <strain evidence="2">UP504</strain>
    </source>
</reference>
<feature type="coiled-coil region" evidence="1">
    <location>
        <begin position="55"/>
        <end position="115"/>
    </location>
</feature>
<sequence length="223" mass="25147">MERIARDQDKIWHHYKELDSRRVEALNQKAIMEGALQRADDAQRVSRENIEARVVAEAQERAERGARIAAEAKERVERGARIAAEDARVAAEARERAAEERAANLEAQLRNLVHLGLARTRLNPLPMDSIAHLGLTRFGEYITPGLRNDIDTEYYPKGFIHGDVKQSNVVFDIAMNFWFIDFAETILESEPSSSQKTGSSLSCTPELWAAGMTIRHINTGRLP</sequence>
<dbReference type="EMBL" id="MU129286">
    <property type="protein sequence ID" value="KAF9503916.1"/>
    <property type="molecule type" value="Genomic_DNA"/>
</dbReference>
<gene>
    <name evidence="2" type="ORF">BS47DRAFT_1369179</name>
</gene>
<keyword evidence="3" id="KW-1185">Reference proteome</keyword>
<proteinExistence type="predicted"/>
<evidence type="ECO:0000313" key="2">
    <source>
        <dbReference type="EMBL" id="KAF9503916.1"/>
    </source>
</evidence>
<protein>
    <recommendedName>
        <fullName evidence="4">Protein kinase domain-containing protein</fullName>
    </recommendedName>
</protein>
<evidence type="ECO:0000256" key="1">
    <source>
        <dbReference type="SAM" id="Coils"/>
    </source>
</evidence>
<organism evidence="2 3">
    <name type="scientific">Hydnum rufescens UP504</name>
    <dbReference type="NCBI Taxonomy" id="1448309"/>
    <lineage>
        <taxon>Eukaryota</taxon>
        <taxon>Fungi</taxon>
        <taxon>Dikarya</taxon>
        <taxon>Basidiomycota</taxon>
        <taxon>Agaricomycotina</taxon>
        <taxon>Agaricomycetes</taxon>
        <taxon>Cantharellales</taxon>
        <taxon>Hydnaceae</taxon>
        <taxon>Hydnum</taxon>
    </lineage>
</organism>
<dbReference type="OrthoDB" id="1668230at2759"/>
<dbReference type="InterPro" id="IPR011009">
    <property type="entry name" value="Kinase-like_dom_sf"/>
</dbReference>
<accession>A0A9P6DG26</accession>